<keyword evidence="6 16" id="KW-0436">Ligase</keyword>
<keyword evidence="10" id="KW-0443">Lipid metabolism</keyword>
<comment type="pathway">
    <text evidence="2">Lipid metabolism; malonyl-CoA biosynthesis; malonyl-CoA from acetyl-CoA: step 1/1.</text>
</comment>
<dbReference type="InterPro" id="IPR005479">
    <property type="entry name" value="CPAse_ATP-bd"/>
</dbReference>
<dbReference type="EC" id="6.3.4.14" evidence="4"/>
<feature type="domain" description="Biotin carboxylation" evidence="15">
    <location>
        <begin position="1"/>
        <end position="445"/>
    </location>
</feature>
<dbReference type="PANTHER" id="PTHR18866:SF33">
    <property type="entry name" value="METHYLCROTONOYL-COA CARBOXYLASE SUBUNIT ALPHA, MITOCHONDRIAL-RELATED"/>
    <property type="match status" value="1"/>
</dbReference>
<dbReference type="InterPro" id="IPR011761">
    <property type="entry name" value="ATP-grasp"/>
</dbReference>
<name>A0A090J5L5_9BACI</name>
<evidence type="ECO:0000256" key="9">
    <source>
        <dbReference type="ARBA" id="ARBA00022840"/>
    </source>
</evidence>
<evidence type="ECO:0000256" key="12">
    <source>
        <dbReference type="ARBA" id="ARBA00048600"/>
    </source>
</evidence>
<reference evidence="16 17" key="1">
    <citation type="submission" date="2014-07" db="EMBL/GenBank/DDBJ databases">
        <authorList>
            <person name="Wibberg Daniel"/>
        </authorList>
    </citation>
    <scope>NUCLEOTIDE SEQUENCE [LARGE SCALE GENOMIC DNA]</scope>
</reference>
<dbReference type="PROSITE" id="PS00866">
    <property type="entry name" value="CPSASE_1"/>
    <property type="match status" value="1"/>
</dbReference>
<sequence length="454" mass="50330">MFKKILIANRGEIARRIICTCRKLNIQTVAIYSEADAQSLYVKEADEAYLVGKPPVAQSYLNIEKIIEIAKESHAEAIHPGYGLLSENATFAQSCLDAGLTFIGPSPEVIASMGSKLEARKKMKEAGIPIIEGMDIALENTEAACQAAEKIGYPIMLKASAGGGGIGMQRIDNSDQLVKAYEGNKKRAESFFGDGTMYIEKLIEDPHHVEIQIIADSYGNVVPLFERECSIQRRNQKVVEEAPSPFISEATRAKMQEAAVRAAKYIGYTNAGTIEFLVDSKQNFYFLEVNTRLQVEHPVTEEILGLDLVAEQIKIAAGESLSFQREDIERKGHAIEVRIYAEDPKTFFPSPGKITGLQLPQGPGIRHECAIEAGTVVTPFYDPMIAKLIAWGKDRDEACKRLLDALHHYKVGGIKTNIPMLIETVSHELFLKGYPTTSFVENYYLPKIQEIKSK</sequence>
<evidence type="ECO:0000259" key="15">
    <source>
        <dbReference type="PROSITE" id="PS50979"/>
    </source>
</evidence>
<dbReference type="GO" id="GO:0006633">
    <property type="term" value="P:fatty acid biosynthetic process"/>
    <property type="evidence" value="ECO:0007669"/>
    <property type="project" value="UniProtKB-KW"/>
</dbReference>
<comment type="function">
    <text evidence="1">This protein is a component of the acetyl coenzyme A carboxylase complex; first, biotin carboxylase catalyzes the carboxylation of the carrier protein and then the transcarboxylase transfers the carboxyl group to form malonyl-CoA.</text>
</comment>
<evidence type="ECO:0000256" key="8">
    <source>
        <dbReference type="ARBA" id="ARBA00022832"/>
    </source>
</evidence>
<evidence type="ECO:0000256" key="5">
    <source>
        <dbReference type="ARBA" id="ARBA00022516"/>
    </source>
</evidence>
<keyword evidence="7 13" id="KW-0547">Nucleotide-binding</keyword>
<dbReference type="PROSITE" id="PS50975">
    <property type="entry name" value="ATP_GRASP"/>
    <property type="match status" value="1"/>
</dbReference>
<keyword evidence="11" id="KW-0092">Biotin</keyword>
<dbReference type="Pfam" id="PF02785">
    <property type="entry name" value="Biotin_carb_C"/>
    <property type="match status" value="1"/>
</dbReference>
<comment type="catalytic activity">
    <reaction evidence="12">
        <text>N(6)-biotinyl-L-lysyl-[protein] + hydrogencarbonate + ATP = N(6)-carboxybiotinyl-L-lysyl-[protein] + ADP + phosphate + H(+)</text>
        <dbReference type="Rhea" id="RHEA:13501"/>
        <dbReference type="Rhea" id="RHEA-COMP:10505"/>
        <dbReference type="Rhea" id="RHEA-COMP:10506"/>
        <dbReference type="ChEBI" id="CHEBI:15378"/>
        <dbReference type="ChEBI" id="CHEBI:17544"/>
        <dbReference type="ChEBI" id="CHEBI:30616"/>
        <dbReference type="ChEBI" id="CHEBI:43474"/>
        <dbReference type="ChEBI" id="CHEBI:83144"/>
        <dbReference type="ChEBI" id="CHEBI:83145"/>
        <dbReference type="ChEBI" id="CHEBI:456216"/>
        <dbReference type="EC" id="6.3.4.14"/>
    </reaction>
</comment>
<dbReference type="InterPro" id="IPR005482">
    <property type="entry name" value="Biotin_COase_C"/>
</dbReference>
<evidence type="ECO:0000256" key="6">
    <source>
        <dbReference type="ARBA" id="ARBA00022598"/>
    </source>
</evidence>
<dbReference type="EMBL" id="CCRF01000102">
    <property type="protein sequence ID" value="CEE03215.1"/>
    <property type="molecule type" value="Genomic_DNA"/>
</dbReference>
<dbReference type="SUPFAM" id="SSF56059">
    <property type="entry name" value="Glutathione synthetase ATP-binding domain-like"/>
    <property type="match status" value="1"/>
</dbReference>
<evidence type="ECO:0000256" key="4">
    <source>
        <dbReference type="ARBA" id="ARBA00013263"/>
    </source>
</evidence>
<dbReference type="GO" id="GO:0005524">
    <property type="term" value="F:ATP binding"/>
    <property type="evidence" value="ECO:0007669"/>
    <property type="project" value="UniProtKB-UniRule"/>
</dbReference>
<dbReference type="PROSITE" id="PS50979">
    <property type="entry name" value="BC"/>
    <property type="match status" value="1"/>
</dbReference>
<protein>
    <recommendedName>
        <fullName evidence="4">biotin carboxylase</fullName>
        <ecNumber evidence="4">6.3.4.14</ecNumber>
    </recommendedName>
</protein>
<dbReference type="Gene3D" id="3.30.470.20">
    <property type="entry name" value="ATP-grasp fold, B domain"/>
    <property type="match status" value="1"/>
</dbReference>
<dbReference type="InterPro" id="IPR016185">
    <property type="entry name" value="PreATP-grasp_dom_sf"/>
</dbReference>
<keyword evidence="9 13" id="KW-0067">ATP-binding</keyword>
<keyword evidence="8" id="KW-0276">Fatty acid metabolism</keyword>
<dbReference type="GO" id="GO:0004075">
    <property type="term" value="F:biotin carboxylase activity"/>
    <property type="evidence" value="ECO:0007669"/>
    <property type="project" value="UniProtKB-EC"/>
</dbReference>
<evidence type="ECO:0000259" key="14">
    <source>
        <dbReference type="PROSITE" id="PS50975"/>
    </source>
</evidence>
<dbReference type="RefSeq" id="WP_034773414.1">
    <property type="nucleotide sequence ID" value="NZ_CCRF01000102.1"/>
</dbReference>
<evidence type="ECO:0000256" key="7">
    <source>
        <dbReference type="ARBA" id="ARBA00022741"/>
    </source>
</evidence>
<evidence type="ECO:0000256" key="2">
    <source>
        <dbReference type="ARBA" id="ARBA00004956"/>
    </source>
</evidence>
<dbReference type="InterPro" id="IPR011764">
    <property type="entry name" value="Biotin_carboxylation_dom"/>
</dbReference>
<evidence type="ECO:0000256" key="1">
    <source>
        <dbReference type="ARBA" id="ARBA00003761"/>
    </source>
</evidence>
<dbReference type="InterPro" id="IPR050856">
    <property type="entry name" value="Biotin_carboxylase_complex"/>
</dbReference>
<evidence type="ECO:0000313" key="17">
    <source>
        <dbReference type="Proteomes" id="UP000040576"/>
    </source>
</evidence>
<dbReference type="InterPro" id="IPR005481">
    <property type="entry name" value="BC-like_N"/>
</dbReference>
<dbReference type="AlphaFoldDB" id="A0A090J5L5"/>
<gene>
    <name evidence="16" type="primary">accC2</name>
    <name evidence="16" type="ORF">BT1A1_3434</name>
</gene>
<dbReference type="Pfam" id="PF02786">
    <property type="entry name" value="CPSase_L_D2"/>
    <property type="match status" value="1"/>
</dbReference>
<dbReference type="InterPro" id="IPR011054">
    <property type="entry name" value="Rudment_hybrid_motif"/>
</dbReference>
<keyword evidence="17" id="KW-1185">Reference proteome</keyword>
<dbReference type="SMART" id="SM00878">
    <property type="entry name" value="Biotin_carb_C"/>
    <property type="match status" value="1"/>
</dbReference>
<dbReference type="SUPFAM" id="SSF51246">
    <property type="entry name" value="Rudiment single hybrid motif"/>
    <property type="match status" value="1"/>
</dbReference>
<feature type="domain" description="ATP-grasp" evidence="14">
    <location>
        <begin position="120"/>
        <end position="317"/>
    </location>
</feature>
<dbReference type="Pfam" id="PF00289">
    <property type="entry name" value="Biotin_carb_N"/>
    <property type="match status" value="1"/>
</dbReference>
<keyword evidence="5" id="KW-0444">Lipid biosynthesis</keyword>
<keyword evidence="10" id="KW-0275">Fatty acid biosynthesis</keyword>
<dbReference type="GO" id="GO:0046872">
    <property type="term" value="F:metal ion binding"/>
    <property type="evidence" value="ECO:0007669"/>
    <property type="project" value="InterPro"/>
</dbReference>
<dbReference type="NCBIfam" id="NF006367">
    <property type="entry name" value="PRK08591.1"/>
    <property type="match status" value="1"/>
</dbReference>
<accession>A0A090J5L5</accession>
<dbReference type="PANTHER" id="PTHR18866">
    <property type="entry name" value="CARBOXYLASE:PYRUVATE/ACETYL-COA/PROPIONYL-COA CARBOXYLASE"/>
    <property type="match status" value="1"/>
</dbReference>
<evidence type="ECO:0000256" key="3">
    <source>
        <dbReference type="ARBA" id="ARBA00011750"/>
    </source>
</evidence>
<evidence type="ECO:0000256" key="10">
    <source>
        <dbReference type="ARBA" id="ARBA00023160"/>
    </source>
</evidence>
<proteinExistence type="predicted"/>
<organism evidence="16 17">
    <name type="scientific">Caldibacillus thermoamylovorans</name>
    <dbReference type="NCBI Taxonomy" id="35841"/>
    <lineage>
        <taxon>Bacteria</taxon>
        <taxon>Bacillati</taxon>
        <taxon>Bacillota</taxon>
        <taxon>Bacilli</taxon>
        <taxon>Bacillales</taxon>
        <taxon>Bacillaceae</taxon>
        <taxon>Caldibacillus</taxon>
    </lineage>
</organism>
<dbReference type="PROSITE" id="PS00867">
    <property type="entry name" value="CPSASE_2"/>
    <property type="match status" value="1"/>
</dbReference>
<dbReference type="SUPFAM" id="SSF52440">
    <property type="entry name" value="PreATP-grasp domain"/>
    <property type="match status" value="1"/>
</dbReference>
<evidence type="ECO:0000256" key="13">
    <source>
        <dbReference type="PROSITE-ProRule" id="PRU00409"/>
    </source>
</evidence>
<evidence type="ECO:0000256" key="11">
    <source>
        <dbReference type="ARBA" id="ARBA00023267"/>
    </source>
</evidence>
<evidence type="ECO:0000313" key="16">
    <source>
        <dbReference type="EMBL" id="CEE03215.1"/>
    </source>
</evidence>
<comment type="subunit">
    <text evidence="3">Acetyl-CoA carboxylase is a heterohexamer of biotin carboxyl carrier protein, biotin carboxylase and the two subunits of carboxyl transferase in a 2:2 complex.</text>
</comment>
<dbReference type="FunFam" id="3.40.50.20:FF:000010">
    <property type="entry name" value="Propionyl-CoA carboxylase subunit alpha"/>
    <property type="match status" value="1"/>
</dbReference>
<dbReference type="FunFam" id="3.30.470.20:FF:000028">
    <property type="entry name" value="Methylcrotonoyl-CoA carboxylase subunit alpha, mitochondrial"/>
    <property type="match status" value="1"/>
</dbReference>
<dbReference type="Proteomes" id="UP000040576">
    <property type="component" value="Unassembled WGS sequence"/>
</dbReference>